<keyword evidence="9" id="KW-1185">Reference proteome</keyword>
<protein>
    <submittedName>
        <fullName evidence="8">Aromatic-amino-acid aminotransferase</fullName>
        <ecNumber evidence="8">2.6.1.57</ecNumber>
    </submittedName>
</protein>
<dbReference type="NCBIfam" id="NF006719">
    <property type="entry name" value="PRK09257.1"/>
    <property type="match status" value="1"/>
</dbReference>
<evidence type="ECO:0000256" key="1">
    <source>
        <dbReference type="ARBA" id="ARBA00001933"/>
    </source>
</evidence>
<evidence type="ECO:0000256" key="5">
    <source>
        <dbReference type="ARBA" id="ARBA00022679"/>
    </source>
</evidence>
<dbReference type="Gene3D" id="3.40.640.10">
    <property type="entry name" value="Type I PLP-dependent aspartate aminotransferase-like (Major domain)"/>
    <property type="match status" value="1"/>
</dbReference>
<gene>
    <name evidence="8" type="primary">tyrB</name>
    <name evidence="8" type="ORF">PSM7751_03050</name>
</gene>
<keyword evidence="6" id="KW-0663">Pyridoxal phosphate</keyword>
<proteinExistence type="inferred from homology"/>
<dbReference type="GO" id="GO:0042802">
    <property type="term" value="F:identical protein binding"/>
    <property type="evidence" value="ECO:0007669"/>
    <property type="project" value="TreeGrafter"/>
</dbReference>
<dbReference type="Gene3D" id="3.90.1150.10">
    <property type="entry name" value="Aspartate Aminotransferase, domain 1"/>
    <property type="match status" value="1"/>
</dbReference>
<feature type="domain" description="Aminotransferase class I/classII large" evidence="7">
    <location>
        <begin position="27"/>
        <end position="389"/>
    </location>
</feature>
<keyword evidence="4 8" id="KW-0032">Aminotransferase</keyword>
<dbReference type="PANTHER" id="PTHR11879">
    <property type="entry name" value="ASPARTATE AMINOTRANSFERASE"/>
    <property type="match status" value="1"/>
</dbReference>
<evidence type="ECO:0000256" key="2">
    <source>
        <dbReference type="ARBA" id="ARBA00007441"/>
    </source>
</evidence>
<comment type="cofactor">
    <cofactor evidence="1">
        <name>pyridoxal 5'-phosphate</name>
        <dbReference type="ChEBI" id="CHEBI:597326"/>
    </cofactor>
</comment>
<evidence type="ECO:0000256" key="6">
    <source>
        <dbReference type="ARBA" id="ARBA00022898"/>
    </source>
</evidence>
<evidence type="ECO:0000313" key="9">
    <source>
        <dbReference type="Proteomes" id="UP000193963"/>
    </source>
</evidence>
<evidence type="ECO:0000313" key="8">
    <source>
        <dbReference type="EMBL" id="SLN61059.1"/>
    </source>
</evidence>
<evidence type="ECO:0000256" key="3">
    <source>
        <dbReference type="ARBA" id="ARBA00011738"/>
    </source>
</evidence>
<dbReference type="InterPro" id="IPR015422">
    <property type="entry name" value="PyrdxlP-dep_Trfase_small"/>
</dbReference>
<accession>A0A1X6ZTD4</accession>
<organism evidence="8 9">
    <name type="scientific">Pseudooceanicola marinus</name>
    <dbReference type="NCBI Taxonomy" id="396013"/>
    <lineage>
        <taxon>Bacteria</taxon>
        <taxon>Pseudomonadati</taxon>
        <taxon>Pseudomonadota</taxon>
        <taxon>Alphaproteobacteria</taxon>
        <taxon>Rhodobacterales</taxon>
        <taxon>Paracoccaceae</taxon>
        <taxon>Pseudooceanicola</taxon>
    </lineage>
</organism>
<dbReference type="InterPro" id="IPR004839">
    <property type="entry name" value="Aminotransferase_I/II_large"/>
</dbReference>
<dbReference type="Proteomes" id="UP000193963">
    <property type="component" value="Unassembled WGS sequence"/>
</dbReference>
<dbReference type="PANTHER" id="PTHR11879:SF22">
    <property type="entry name" value="ASPARTATE AMINOTRANSFERASE, MITOCHONDRIAL"/>
    <property type="match status" value="1"/>
</dbReference>
<dbReference type="RefSeq" id="WP_085889082.1">
    <property type="nucleotide sequence ID" value="NZ_FWFN01000006.1"/>
</dbReference>
<name>A0A1X6ZTD4_9RHOB</name>
<dbReference type="OrthoDB" id="9766445at2"/>
<dbReference type="EC" id="2.6.1.57" evidence="8"/>
<reference evidence="8 9" key="1">
    <citation type="submission" date="2017-03" db="EMBL/GenBank/DDBJ databases">
        <authorList>
            <person name="Afonso C.L."/>
            <person name="Miller P.J."/>
            <person name="Scott M.A."/>
            <person name="Spackman E."/>
            <person name="Goraichik I."/>
            <person name="Dimitrov K.M."/>
            <person name="Suarez D.L."/>
            <person name="Swayne D.E."/>
        </authorList>
    </citation>
    <scope>NUCLEOTIDE SEQUENCE [LARGE SCALE GENOMIC DNA]</scope>
    <source>
        <strain evidence="8 9">CECT 7751</strain>
    </source>
</reference>
<evidence type="ECO:0000256" key="4">
    <source>
        <dbReference type="ARBA" id="ARBA00022576"/>
    </source>
</evidence>
<dbReference type="GO" id="GO:0005829">
    <property type="term" value="C:cytosol"/>
    <property type="evidence" value="ECO:0007669"/>
    <property type="project" value="TreeGrafter"/>
</dbReference>
<dbReference type="GO" id="GO:0004838">
    <property type="term" value="F:L-tyrosine-2-oxoglutarate transaminase activity"/>
    <property type="evidence" value="ECO:0007669"/>
    <property type="project" value="TreeGrafter"/>
</dbReference>
<keyword evidence="5 8" id="KW-0808">Transferase</keyword>
<dbReference type="GO" id="GO:0033585">
    <property type="term" value="P:L-phenylalanine biosynthetic process from chorismate via phenylpyruvate"/>
    <property type="evidence" value="ECO:0007669"/>
    <property type="project" value="TreeGrafter"/>
</dbReference>
<dbReference type="InterPro" id="IPR015421">
    <property type="entry name" value="PyrdxlP-dep_Trfase_major"/>
</dbReference>
<dbReference type="InterPro" id="IPR000796">
    <property type="entry name" value="Asp_trans"/>
</dbReference>
<dbReference type="CDD" id="cd00609">
    <property type="entry name" value="AAT_like"/>
    <property type="match status" value="1"/>
</dbReference>
<dbReference type="SUPFAM" id="SSF53383">
    <property type="entry name" value="PLP-dependent transferases"/>
    <property type="match status" value="1"/>
</dbReference>
<dbReference type="EMBL" id="FWFN01000006">
    <property type="protein sequence ID" value="SLN61059.1"/>
    <property type="molecule type" value="Genomic_DNA"/>
</dbReference>
<dbReference type="GO" id="GO:0030170">
    <property type="term" value="F:pyridoxal phosphate binding"/>
    <property type="evidence" value="ECO:0007669"/>
    <property type="project" value="InterPro"/>
</dbReference>
<comment type="subunit">
    <text evidence="3">Homodimer.</text>
</comment>
<sequence>MFENLKEQPADKILALMEMYRADPREQKVDLGVGVYKNAEGVTPVMRAVKAAEKRIWEEQTSKSYTGLAGEPLFIEAIRKLVLADAVAPEQVAGVTTPGGTGAVRQAFELIKMANPGARVFVSDPTWPNHLSILKYLGIETVPYRYFDSTTGGINFDGMIEDLQAARPGDVVLLHGCCHNPTGANLTLEQWKKVVETLNATEALPMIDIAYQGFGDGLDEDAAATRYVAANVPELLIAASCSKNFGIYRERTGLLMAVSKDAGKTKVNQGTLAYLNRQNYSFPPDHGARIVATILHDEELTAMWKEELEEVRLGMLELRKQLAAELARLTNSDRFAFLAEHRGMFSRLGCSTEEVEKMRDESGIYMVGDSRMNIAGLNTKTVPILAKAIIDAGI</sequence>
<dbReference type="InterPro" id="IPR015424">
    <property type="entry name" value="PyrdxlP-dep_Trfase"/>
</dbReference>
<comment type="similarity">
    <text evidence="2">Belongs to the class-I pyridoxal-phosphate-dependent aminotransferase family.</text>
</comment>
<dbReference type="AlphaFoldDB" id="A0A1X6ZTD4"/>
<dbReference type="GO" id="GO:0004069">
    <property type="term" value="F:L-aspartate:2-oxoglutarate aminotransferase activity"/>
    <property type="evidence" value="ECO:0007669"/>
    <property type="project" value="TreeGrafter"/>
</dbReference>
<dbReference type="PRINTS" id="PR00799">
    <property type="entry name" value="TRANSAMINASE"/>
</dbReference>
<evidence type="ECO:0000259" key="7">
    <source>
        <dbReference type="Pfam" id="PF00155"/>
    </source>
</evidence>
<dbReference type="Pfam" id="PF00155">
    <property type="entry name" value="Aminotran_1_2"/>
    <property type="match status" value="1"/>
</dbReference>